<keyword evidence="6" id="KW-1185">Reference proteome</keyword>
<dbReference type="AlphaFoldDB" id="A0A291QZA7"/>
<organism evidence="5 6">
    <name type="scientific">Chitinophaga caeni</name>
    <dbReference type="NCBI Taxonomy" id="2029983"/>
    <lineage>
        <taxon>Bacteria</taxon>
        <taxon>Pseudomonadati</taxon>
        <taxon>Bacteroidota</taxon>
        <taxon>Chitinophagia</taxon>
        <taxon>Chitinophagales</taxon>
        <taxon>Chitinophagaceae</taxon>
        <taxon>Chitinophaga</taxon>
    </lineage>
</organism>
<dbReference type="Pfam" id="PF12833">
    <property type="entry name" value="HTH_18"/>
    <property type="match status" value="1"/>
</dbReference>
<dbReference type="GO" id="GO:0003700">
    <property type="term" value="F:DNA-binding transcription factor activity"/>
    <property type="evidence" value="ECO:0007669"/>
    <property type="project" value="InterPro"/>
</dbReference>
<dbReference type="EMBL" id="CP023777">
    <property type="protein sequence ID" value="ATL49290.1"/>
    <property type="molecule type" value="Genomic_DNA"/>
</dbReference>
<keyword evidence="1" id="KW-0805">Transcription regulation</keyword>
<dbReference type="KEGG" id="cbae:COR50_20100"/>
<evidence type="ECO:0000259" key="4">
    <source>
        <dbReference type="PROSITE" id="PS01124"/>
    </source>
</evidence>
<dbReference type="InterPro" id="IPR037923">
    <property type="entry name" value="HTH-like"/>
</dbReference>
<dbReference type="OrthoDB" id="629929at2"/>
<evidence type="ECO:0000313" key="6">
    <source>
        <dbReference type="Proteomes" id="UP000220133"/>
    </source>
</evidence>
<dbReference type="GO" id="GO:0043565">
    <property type="term" value="F:sequence-specific DNA binding"/>
    <property type="evidence" value="ECO:0007669"/>
    <property type="project" value="InterPro"/>
</dbReference>
<dbReference type="PANTHER" id="PTHR43280:SF32">
    <property type="entry name" value="TRANSCRIPTIONAL REGULATORY PROTEIN"/>
    <property type="match status" value="1"/>
</dbReference>
<evidence type="ECO:0000256" key="2">
    <source>
        <dbReference type="ARBA" id="ARBA00023125"/>
    </source>
</evidence>
<gene>
    <name evidence="5" type="ORF">COR50_20100</name>
</gene>
<dbReference type="InterPro" id="IPR018060">
    <property type="entry name" value="HTH_AraC"/>
</dbReference>
<dbReference type="Gene3D" id="1.10.10.60">
    <property type="entry name" value="Homeodomain-like"/>
    <property type="match status" value="1"/>
</dbReference>
<dbReference type="SUPFAM" id="SSF46689">
    <property type="entry name" value="Homeodomain-like"/>
    <property type="match status" value="1"/>
</dbReference>
<dbReference type="PANTHER" id="PTHR43280">
    <property type="entry name" value="ARAC-FAMILY TRANSCRIPTIONAL REGULATOR"/>
    <property type="match status" value="1"/>
</dbReference>
<reference evidence="5 6" key="1">
    <citation type="submission" date="2017-10" db="EMBL/GenBank/DDBJ databases">
        <title>Paenichitinophaga pekingensis gen. nov., sp. nov., isolated from activated sludge.</title>
        <authorList>
            <person name="Jin D."/>
            <person name="Kong X."/>
            <person name="Deng Y."/>
            <person name="Bai Z."/>
        </authorList>
    </citation>
    <scope>NUCLEOTIDE SEQUENCE [LARGE SCALE GENOMIC DNA]</scope>
    <source>
        <strain evidence="5 6">13</strain>
    </source>
</reference>
<proteinExistence type="predicted"/>
<evidence type="ECO:0000256" key="1">
    <source>
        <dbReference type="ARBA" id="ARBA00023015"/>
    </source>
</evidence>
<name>A0A291QZA7_9BACT</name>
<evidence type="ECO:0000313" key="5">
    <source>
        <dbReference type="EMBL" id="ATL49290.1"/>
    </source>
</evidence>
<feature type="domain" description="HTH araC/xylS-type" evidence="4">
    <location>
        <begin position="180"/>
        <end position="290"/>
    </location>
</feature>
<sequence>METTGATRRPDTSGLKYKGFKIHEVSGDERPSQPHARRDYYKIVLVTAGNTLITYGDNTVAMKGTYLFFSNPRVAHRVEDLEKGRRGYACLFSEDFINSREGKNALRDSPLTRVEDSPVIALNEAQASFMKSLFVKMLEVYRDGFPACMPLVKTCIELILQDASRIQPSQQLTGRQYGTSRISAMFLELLAKQFPVEHPGEPLLLRSAHDYAKALSVHVNYLNRSVKSSTGKSTSAHISGRIISEAKALLRHTNWNVADIAYSLGFEYPTYFNNYFKRATGQTPHVFRKQKV</sequence>
<dbReference type="RefSeq" id="WP_098195658.1">
    <property type="nucleotide sequence ID" value="NZ_CP023777.1"/>
</dbReference>
<dbReference type="SMART" id="SM00342">
    <property type="entry name" value="HTH_ARAC"/>
    <property type="match status" value="1"/>
</dbReference>
<accession>A0A291QZA7</accession>
<protein>
    <submittedName>
        <fullName evidence="5">AraC family transcriptional regulator</fullName>
    </submittedName>
</protein>
<dbReference type="InterPro" id="IPR020449">
    <property type="entry name" value="Tscrpt_reg_AraC-type_HTH"/>
</dbReference>
<keyword evidence="3" id="KW-0804">Transcription</keyword>
<evidence type="ECO:0000256" key="3">
    <source>
        <dbReference type="ARBA" id="ARBA00023163"/>
    </source>
</evidence>
<keyword evidence="2" id="KW-0238">DNA-binding</keyword>
<dbReference type="SUPFAM" id="SSF51215">
    <property type="entry name" value="Regulatory protein AraC"/>
    <property type="match status" value="1"/>
</dbReference>
<dbReference type="PROSITE" id="PS01124">
    <property type="entry name" value="HTH_ARAC_FAMILY_2"/>
    <property type="match status" value="1"/>
</dbReference>
<dbReference type="InterPro" id="IPR009057">
    <property type="entry name" value="Homeodomain-like_sf"/>
</dbReference>
<dbReference type="Proteomes" id="UP000220133">
    <property type="component" value="Chromosome"/>
</dbReference>
<dbReference type="PRINTS" id="PR00032">
    <property type="entry name" value="HTHARAC"/>
</dbReference>